<gene>
    <name evidence="2" type="ORF">DERP_000670</name>
</gene>
<feature type="compositionally biased region" description="Acidic residues" evidence="1">
    <location>
        <begin position="28"/>
        <end position="38"/>
    </location>
</feature>
<comment type="caution">
    <text evidence="2">The sequence shown here is derived from an EMBL/GenBank/DDBJ whole genome shotgun (WGS) entry which is preliminary data.</text>
</comment>
<name>A0ABQ8J0T9_DERPT</name>
<dbReference type="Proteomes" id="UP000887458">
    <property type="component" value="Unassembled WGS sequence"/>
</dbReference>
<evidence type="ECO:0000256" key="1">
    <source>
        <dbReference type="SAM" id="MobiDB-lite"/>
    </source>
</evidence>
<sequence length="90" mass="10309">MSQNKSSEEKNLSFVKSGKRFVTNLYNQDDDNGDGDGDGDNKHRPRKEKKDYNDSDDDDHVSRSSSSSSLSFEEQQLSDNIHYIFLEKNS</sequence>
<reference evidence="2 3" key="2">
    <citation type="journal article" date="2022" name="Mol. Biol. Evol.">
        <title>Comparative Genomics Reveals Insights into the Divergent Evolution of Astigmatic Mites and Household Pest Adaptations.</title>
        <authorList>
            <person name="Xiong Q."/>
            <person name="Wan A.T."/>
            <person name="Liu X."/>
            <person name="Fung C.S."/>
            <person name="Xiao X."/>
            <person name="Malainual N."/>
            <person name="Hou J."/>
            <person name="Wang L."/>
            <person name="Wang M."/>
            <person name="Yang K.Y."/>
            <person name="Cui Y."/>
            <person name="Leung E.L."/>
            <person name="Nong W."/>
            <person name="Shin S.K."/>
            <person name="Au S.W."/>
            <person name="Jeong K.Y."/>
            <person name="Chew F.T."/>
            <person name="Hui J.H."/>
            <person name="Leung T.F."/>
            <person name="Tungtrongchitr A."/>
            <person name="Zhong N."/>
            <person name="Liu Z."/>
            <person name="Tsui S.K."/>
        </authorList>
    </citation>
    <scope>NUCLEOTIDE SEQUENCE [LARGE SCALE GENOMIC DNA]</scope>
    <source>
        <strain evidence="2">Derp</strain>
    </source>
</reference>
<evidence type="ECO:0000313" key="3">
    <source>
        <dbReference type="Proteomes" id="UP000887458"/>
    </source>
</evidence>
<proteinExistence type="predicted"/>
<reference evidence="2 3" key="1">
    <citation type="journal article" date="2018" name="J. Allergy Clin. Immunol.">
        <title>High-quality assembly of Dermatophagoides pteronyssinus genome and transcriptome reveals a wide range of novel allergens.</title>
        <authorList>
            <person name="Liu X.Y."/>
            <person name="Yang K.Y."/>
            <person name="Wang M.Q."/>
            <person name="Kwok J.S."/>
            <person name="Zeng X."/>
            <person name="Yang Z."/>
            <person name="Xiao X.J."/>
            <person name="Lau C.P."/>
            <person name="Li Y."/>
            <person name="Huang Z.M."/>
            <person name="Ba J.G."/>
            <person name="Yim A.K."/>
            <person name="Ouyang C.Y."/>
            <person name="Ngai S.M."/>
            <person name="Chan T.F."/>
            <person name="Leung E.L."/>
            <person name="Liu L."/>
            <person name="Liu Z.G."/>
            <person name="Tsui S.K."/>
        </authorList>
    </citation>
    <scope>NUCLEOTIDE SEQUENCE [LARGE SCALE GENOMIC DNA]</scope>
    <source>
        <strain evidence="2">Derp</strain>
    </source>
</reference>
<protein>
    <submittedName>
        <fullName evidence="2">Uncharacterized protein</fullName>
    </submittedName>
</protein>
<feature type="region of interest" description="Disordered" evidence="1">
    <location>
        <begin position="23"/>
        <end position="74"/>
    </location>
</feature>
<accession>A0ABQ8J0T9</accession>
<organism evidence="2 3">
    <name type="scientific">Dermatophagoides pteronyssinus</name>
    <name type="common">European house dust mite</name>
    <dbReference type="NCBI Taxonomy" id="6956"/>
    <lineage>
        <taxon>Eukaryota</taxon>
        <taxon>Metazoa</taxon>
        <taxon>Ecdysozoa</taxon>
        <taxon>Arthropoda</taxon>
        <taxon>Chelicerata</taxon>
        <taxon>Arachnida</taxon>
        <taxon>Acari</taxon>
        <taxon>Acariformes</taxon>
        <taxon>Sarcoptiformes</taxon>
        <taxon>Astigmata</taxon>
        <taxon>Psoroptidia</taxon>
        <taxon>Analgoidea</taxon>
        <taxon>Pyroglyphidae</taxon>
        <taxon>Dermatophagoidinae</taxon>
        <taxon>Dermatophagoides</taxon>
    </lineage>
</organism>
<dbReference type="EMBL" id="NJHN03000095">
    <property type="protein sequence ID" value="KAH9416173.1"/>
    <property type="molecule type" value="Genomic_DNA"/>
</dbReference>
<evidence type="ECO:0000313" key="2">
    <source>
        <dbReference type="EMBL" id="KAH9416173.1"/>
    </source>
</evidence>
<keyword evidence="3" id="KW-1185">Reference proteome</keyword>